<proteinExistence type="predicted"/>
<evidence type="ECO:0000313" key="1">
    <source>
        <dbReference type="EMBL" id="WXL28186.1"/>
    </source>
</evidence>
<dbReference type="RefSeq" id="WP_205498304.1">
    <property type="nucleotide sequence ID" value="NZ_CP148066.1"/>
</dbReference>
<evidence type="ECO:0000313" key="2">
    <source>
        <dbReference type="Proteomes" id="UP001460679"/>
    </source>
</evidence>
<dbReference type="Proteomes" id="UP001460679">
    <property type="component" value="Chromosome"/>
</dbReference>
<dbReference type="EMBL" id="CP148066">
    <property type="protein sequence ID" value="WXL28186.1"/>
    <property type="molecule type" value="Genomic_DNA"/>
</dbReference>
<accession>A0ABZ2RMF1</accession>
<gene>
    <name evidence="1" type="ORF">WG616_02330</name>
</gene>
<protein>
    <submittedName>
        <fullName evidence="1">Uncharacterized protein</fullName>
    </submittedName>
</protein>
<reference evidence="1" key="1">
    <citation type="submission" date="2024-03" db="EMBL/GenBank/DDBJ databases">
        <title>Complete genome sequence of Mycoplasma gypis type strain B1/T1.</title>
        <authorList>
            <person name="Spergser J."/>
        </authorList>
    </citation>
    <scope>NUCLEOTIDE SEQUENCE [LARGE SCALE GENOMIC DNA]</scope>
    <source>
        <strain evidence="1">B1/T1</strain>
    </source>
</reference>
<sequence length="97" mass="11773">MSQITEETYSKYYEDFKNNWDFNNSIENFDAINYTPAQKNVYNFIKKYYFLTQEKTNDTKALDIYEIPQNITHAFYVPLDNKVRSQLNRNYLEKINS</sequence>
<keyword evidence="2" id="KW-1185">Reference proteome</keyword>
<name>A0ABZ2RMF1_9BACT</name>
<organism evidence="1 2">
    <name type="scientific">[Mycoplasma] gypis</name>
    <dbReference type="NCBI Taxonomy" id="92404"/>
    <lineage>
        <taxon>Bacteria</taxon>
        <taxon>Bacillati</taxon>
        <taxon>Mycoplasmatota</taxon>
        <taxon>Mycoplasmoidales</taxon>
        <taxon>Metamycoplasmataceae</taxon>
        <taxon>Metamycoplasma</taxon>
    </lineage>
</organism>